<protein>
    <recommendedName>
        <fullName evidence="3">Protein ABHD8</fullName>
    </recommendedName>
    <alternativeName>
        <fullName evidence="4">Alpha/beta hydrolase domain-containing protein 8</fullName>
    </alternativeName>
</protein>
<name>A0A3B4EZ58_9CICH</name>
<proteinExistence type="inferred from homology"/>
<dbReference type="Gene3D" id="3.40.50.1820">
    <property type="entry name" value="alpha/beta hydrolase"/>
    <property type="match status" value="1"/>
</dbReference>
<evidence type="ECO:0000256" key="3">
    <source>
        <dbReference type="ARBA" id="ARBA00039466"/>
    </source>
</evidence>
<dbReference type="GO" id="GO:0005739">
    <property type="term" value="C:mitochondrion"/>
    <property type="evidence" value="ECO:0007669"/>
    <property type="project" value="TreeGrafter"/>
</dbReference>
<evidence type="ECO:0000313" key="7">
    <source>
        <dbReference type="Ensembl" id="ENSPNYP00000003485.1"/>
    </source>
</evidence>
<dbReference type="FunFam" id="3.40.50.1820:FF:000017">
    <property type="entry name" value="Abhydrolase domain containing 8"/>
    <property type="match status" value="1"/>
</dbReference>
<feature type="compositionally biased region" description="Basic and acidic residues" evidence="5">
    <location>
        <begin position="397"/>
        <end position="408"/>
    </location>
</feature>
<dbReference type="PRINTS" id="PR00412">
    <property type="entry name" value="EPOXHYDRLASE"/>
</dbReference>
<reference evidence="7" key="1">
    <citation type="submission" date="2023-09" db="UniProtKB">
        <authorList>
            <consortium name="Ensembl"/>
        </authorList>
    </citation>
    <scope>IDENTIFICATION</scope>
</reference>
<accession>A0A3B4EZ58</accession>
<dbReference type="PANTHER" id="PTHR42886">
    <property type="entry name" value="RE40534P-RELATED"/>
    <property type="match status" value="1"/>
</dbReference>
<dbReference type="InterPro" id="IPR029058">
    <property type="entry name" value="AB_hydrolase_fold"/>
</dbReference>
<organism evidence="7">
    <name type="scientific">Pundamilia nyererei</name>
    <dbReference type="NCBI Taxonomy" id="303518"/>
    <lineage>
        <taxon>Eukaryota</taxon>
        <taxon>Metazoa</taxon>
        <taxon>Chordata</taxon>
        <taxon>Craniata</taxon>
        <taxon>Vertebrata</taxon>
        <taxon>Euteleostomi</taxon>
        <taxon>Actinopterygii</taxon>
        <taxon>Neopterygii</taxon>
        <taxon>Teleostei</taxon>
        <taxon>Neoteleostei</taxon>
        <taxon>Acanthomorphata</taxon>
        <taxon>Ovalentaria</taxon>
        <taxon>Cichlomorphae</taxon>
        <taxon>Cichliformes</taxon>
        <taxon>Cichlidae</taxon>
        <taxon>African cichlids</taxon>
        <taxon>Pseudocrenilabrinae</taxon>
        <taxon>Haplochromini</taxon>
        <taxon>Pundamilia</taxon>
    </lineage>
</organism>
<feature type="compositionally biased region" description="Polar residues" evidence="5">
    <location>
        <begin position="415"/>
        <end position="427"/>
    </location>
</feature>
<dbReference type="GO" id="GO:0055088">
    <property type="term" value="P:lipid homeostasis"/>
    <property type="evidence" value="ECO:0007669"/>
    <property type="project" value="TreeGrafter"/>
</dbReference>
<keyword evidence="2" id="KW-0378">Hydrolase</keyword>
<dbReference type="InterPro" id="IPR000639">
    <property type="entry name" value="Epox_hydrolase-like"/>
</dbReference>
<dbReference type="GO" id="GO:0042171">
    <property type="term" value="F:lysophosphatidic acid acyltransferase activity"/>
    <property type="evidence" value="ECO:0007669"/>
    <property type="project" value="TreeGrafter"/>
</dbReference>
<gene>
    <name evidence="7" type="primary">ABHD8</name>
</gene>
<sequence>MLFLQGNTMLTSITEGILCCLTGKTANLVLPLESSEPSDGFEYVEVKPGRVLRVRHIVPERQPIETEKQRKITVYRNGQLVIENLGDVLHSEILQCQDGDLEPCSTVEVELADYKDIASSPDPNPVPPPRTVLIDSKRMISSCKGTHSDVALFFVHGVGGSLDIWSSQLDFFSRLGYEVIAPDLAGHGASTAPQIAAAYTFYALAEDLRAIFKRYARKRNILIGHSYGVSFCTFLAHEYPDLVHKVVMINGGGPTALEPSLCSIFQLPSCVLHCLSPCLAWSFLKAGFARQGAKEKQLLKQGNAFNVSPFVLRAMMSGQYWPEGDEVYHAELTVPILLVHGMCDKFVPMDEDQRMAEILLFAFLKVIEEGSHMVMMECPETVNTLLHEFFLWEPDMSRKGSSKTDTEKAIAASDTLHTLKNSKPVNK</sequence>
<dbReference type="PRINTS" id="PR00111">
    <property type="entry name" value="ABHYDROLASE"/>
</dbReference>
<dbReference type="InterPro" id="IPR000073">
    <property type="entry name" value="AB_hydrolase_1"/>
</dbReference>
<evidence type="ECO:0000256" key="1">
    <source>
        <dbReference type="ARBA" id="ARBA00008645"/>
    </source>
</evidence>
<evidence type="ECO:0000256" key="4">
    <source>
        <dbReference type="ARBA" id="ARBA00041848"/>
    </source>
</evidence>
<feature type="region of interest" description="Disordered" evidence="5">
    <location>
        <begin position="397"/>
        <end position="427"/>
    </location>
</feature>
<comment type="similarity">
    <text evidence="1">Belongs to the AB hydrolase superfamily.</text>
</comment>
<dbReference type="STRING" id="303518.ENSPNYP00000003485"/>
<dbReference type="PANTHER" id="PTHR42886:SF83">
    <property type="entry name" value="PROTEIN ABHD8"/>
    <property type="match status" value="1"/>
</dbReference>
<dbReference type="GeneTree" id="ENSGT00390000007336"/>
<evidence type="ECO:0000259" key="6">
    <source>
        <dbReference type="Pfam" id="PF00561"/>
    </source>
</evidence>
<feature type="domain" description="AB hydrolase-1" evidence="6">
    <location>
        <begin position="151"/>
        <end position="267"/>
    </location>
</feature>
<evidence type="ECO:0000256" key="2">
    <source>
        <dbReference type="ARBA" id="ARBA00022801"/>
    </source>
</evidence>
<dbReference type="GO" id="GO:0052689">
    <property type="term" value="F:carboxylic ester hydrolase activity"/>
    <property type="evidence" value="ECO:0007669"/>
    <property type="project" value="TreeGrafter"/>
</dbReference>
<dbReference type="GO" id="GO:0006654">
    <property type="term" value="P:phosphatidic acid biosynthetic process"/>
    <property type="evidence" value="ECO:0007669"/>
    <property type="project" value="TreeGrafter"/>
</dbReference>
<dbReference type="Pfam" id="PF00561">
    <property type="entry name" value="Abhydrolase_1"/>
    <property type="match status" value="1"/>
</dbReference>
<evidence type="ECO:0000256" key="5">
    <source>
        <dbReference type="SAM" id="MobiDB-lite"/>
    </source>
</evidence>
<dbReference type="AlphaFoldDB" id="A0A3B4EZ58"/>
<dbReference type="GO" id="GO:1900226">
    <property type="term" value="P:negative regulation of NLRP3 inflammasome complex assembly"/>
    <property type="evidence" value="ECO:0007669"/>
    <property type="project" value="UniProtKB-ARBA"/>
</dbReference>
<dbReference type="SUPFAM" id="SSF53474">
    <property type="entry name" value="alpha/beta-Hydrolases"/>
    <property type="match status" value="1"/>
</dbReference>
<dbReference type="Ensembl" id="ENSPNYT00000003578.1">
    <property type="protein sequence ID" value="ENSPNYP00000003485.1"/>
    <property type="gene ID" value="ENSPNYG00000002717.1"/>
</dbReference>